<comment type="caution">
    <text evidence="2">The sequence shown here is derived from an EMBL/GenBank/DDBJ whole genome shotgun (WGS) entry which is preliminary data.</text>
</comment>
<reference evidence="2" key="1">
    <citation type="journal article" date="2021" name="Proc. Natl. Acad. Sci. U.S.A.">
        <title>Three genomes in the algal genus Volvox reveal the fate of a haploid sex-determining region after a transition to homothallism.</title>
        <authorList>
            <person name="Yamamoto K."/>
            <person name="Hamaji T."/>
            <person name="Kawai-Toyooka H."/>
            <person name="Matsuzaki R."/>
            <person name="Takahashi F."/>
            <person name="Nishimura Y."/>
            <person name="Kawachi M."/>
            <person name="Noguchi H."/>
            <person name="Minakuchi Y."/>
            <person name="Umen J.G."/>
            <person name="Toyoda A."/>
            <person name="Nozaki H."/>
        </authorList>
    </citation>
    <scope>NUCLEOTIDE SEQUENCE</scope>
    <source>
        <strain evidence="2">NIES-3786</strain>
    </source>
</reference>
<dbReference type="EMBL" id="BNCP01000022">
    <property type="protein sequence ID" value="GIL81699.1"/>
    <property type="molecule type" value="Genomic_DNA"/>
</dbReference>
<feature type="non-terminal residue" evidence="2">
    <location>
        <position position="116"/>
    </location>
</feature>
<dbReference type="PROSITE" id="PS50105">
    <property type="entry name" value="SAM_DOMAIN"/>
    <property type="match status" value="1"/>
</dbReference>
<organism evidence="2 3">
    <name type="scientific">Volvox reticuliferus</name>
    <dbReference type="NCBI Taxonomy" id="1737510"/>
    <lineage>
        <taxon>Eukaryota</taxon>
        <taxon>Viridiplantae</taxon>
        <taxon>Chlorophyta</taxon>
        <taxon>core chlorophytes</taxon>
        <taxon>Chlorophyceae</taxon>
        <taxon>CS clade</taxon>
        <taxon>Chlamydomonadales</taxon>
        <taxon>Volvocaceae</taxon>
        <taxon>Volvox</taxon>
    </lineage>
</organism>
<sequence>MRGAAHAWLQEIGLPQYAEAFEDAGFSDWDLLSCLTDTDLEAITAHTGTVIPPGHRKKLLMASRQMGTVGALLWVTPFRPLNLHGTAVAAVAAASLLSSRILSLSLSSLSLSLSLS</sequence>
<dbReference type="InterPro" id="IPR001660">
    <property type="entry name" value="SAM"/>
</dbReference>
<dbReference type="AlphaFoldDB" id="A0A8J4CFW2"/>
<accession>A0A8J4CFW2</accession>
<keyword evidence="3" id="KW-1185">Reference proteome</keyword>
<dbReference type="InterPro" id="IPR013761">
    <property type="entry name" value="SAM/pointed_sf"/>
</dbReference>
<evidence type="ECO:0000259" key="1">
    <source>
        <dbReference type="PROSITE" id="PS50105"/>
    </source>
</evidence>
<protein>
    <recommendedName>
        <fullName evidence="1">SAM domain-containing protein</fullName>
    </recommendedName>
</protein>
<dbReference type="SMART" id="SM00454">
    <property type="entry name" value="SAM"/>
    <property type="match status" value="1"/>
</dbReference>
<dbReference type="SUPFAM" id="SSF47769">
    <property type="entry name" value="SAM/Pointed domain"/>
    <property type="match status" value="1"/>
</dbReference>
<dbReference type="Proteomes" id="UP000747110">
    <property type="component" value="Unassembled WGS sequence"/>
</dbReference>
<dbReference type="Pfam" id="PF00536">
    <property type="entry name" value="SAM_1"/>
    <property type="match status" value="1"/>
</dbReference>
<dbReference type="OrthoDB" id="548475at2759"/>
<proteinExistence type="predicted"/>
<evidence type="ECO:0000313" key="2">
    <source>
        <dbReference type="EMBL" id="GIL81699.1"/>
    </source>
</evidence>
<dbReference type="CDD" id="cd09487">
    <property type="entry name" value="SAM_superfamily"/>
    <property type="match status" value="1"/>
</dbReference>
<evidence type="ECO:0000313" key="3">
    <source>
        <dbReference type="Proteomes" id="UP000747110"/>
    </source>
</evidence>
<feature type="domain" description="SAM" evidence="1">
    <location>
        <begin position="8"/>
        <end position="69"/>
    </location>
</feature>
<gene>
    <name evidence="2" type="ORF">Vretifemale_10719</name>
</gene>
<dbReference type="Gene3D" id="1.10.150.50">
    <property type="entry name" value="Transcription Factor, Ets-1"/>
    <property type="match status" value="1"/>
</dbReference>
<name>A0A8J4CFW2_9CHLO</name>